<dbReference type="Proteomes" id="UP000187209">
    <property type="component" value="Unassembled WGS sequence"/>
</dbReference>
<dbReference type="SUPFAM" id="SSF81665">
    <property type="entry name" value="Calcium ATPase, transmembrane domain M"/>
    <property type="match status" value="1"/>
</dbReference>
<feature type="transmembrane region" description="Helical" evidence="7">
    <location>
        <begin position="320"/>
        <end position="343"/>
    </location>
</feature>
<feature type="transmembrane region" description="Helical" evidence="7">
    <location>
        <begin position="1081"/>
        <end position="1101"/>
    </location>
</feature>
<dbReference type="InterPro" id="IPR032631">
    <property type="entry name" value="P-type_ATPase_N"/>
</dbReference>
<dbReference type="Gene3D" id="2.70.150.10">
    <property type="entry name" value="Calcium-transporting ATPase, cytoplasmic transduction domain A"/>
    <property type="match status" value="1"/>
</dbReference>
<evidence type="ECO:0000256" key="1">
    <source>
        <dbReference type="ARBA" id="ARBA00004141"/>
    </source>
</evidence>
<dbReference type="SUPFAM" id="SSF56784">
    <property type="entry name" value="HAD-like"/>
    <property type="match status" value="1"/>
</dbReference>
<evidence type="ECO:0000259" key="8">
    <source>
        <dbReference type="PROSITE" id="PS50125"/>
    </source>
</evidence>
<comment type="caution">
    <text evidence="9">The sequence shown here is derived from an EMBL/GenBank/DDBJ whole genome shotgun (WGS) entry which is preliminary data.</text>
</comment>
<dbReference type="CDD" id="cd07302">
    <property type="entry name" value="CHD"/>
    <property type="match status" value="2"/>
</dbReference>
<dbReference type="Pfam" id="PF16209">
    <property type="entry name" value="PhoLip_ATPase_N"/>
    <property type="match status" value="1"/>
</dbReference>
<feature type="transmembrane region" description="Helical" evidence="7">
    <location>
        <begin position="938"/>
        <end position="955"/>
    </location>
</feature>
<dbReference type="OrthoDB" id="354346at2759"/>
<sequence>MHSRNYIPGKKLEKESAYRVIDLSAGFFFKTNKVTTQKYSIWNIVPKTLLEEFQKLPYFWMIFLMIVEFTPYCEKISLKLSVSLPLGLMLLSRLFQNIKIARVQYFHDKEINDRCYQVFNETDFCTKKSQDIRVSDLVLIKANEIIPADGILLAVDSDTNIAYVDIKGVQGTADLVKKRPVKETQAFIVYDGMSIVELIRHIENAKVIQPCQSFTKLRGKIKIKGNPHVTHLKQENFILAGSKIVNFSWVLILVTYTGKDAKIWQNCRSCNNFWKLSKYDLTFNIMMMFNFTVMISAIILCLLINVFFYDLELGSTLQELFFNFVILFNCLLPISLFLLLRIVKYVQTFIILRQESQKSHSALSITNPKILDDLGKVEYIITEKTGVLTETLLLVQTCIIQNSIYMHKESYELTKENLNQKESDLSPLINEQNDLPHKTIKSFEILKADIQNEMLTIEKQYFFVGIMMCNQIQPDFDKCIGIDDNTILEFGKNIGIKVLNRDKTKCEIEIGSKKLMFHFLCAELIDGNVIKIVLKNLTDEEVVVIEKGPLEQLMNSFQDENDQKMIEKCLASLTLFGMRKIAYGYKLIKKKELKKFYFELKQAHNTLINYQGRLKVILEKHVGTFSYLGIIGMERNLCTNICKSIETLKKSGIKIWISTWDSEESALLAGIRTGIINEETPIIRLSEFSNVVEIMEEMEKVVEQSALLSKNHDENANFEEAKSDEVENLFLDVNPQADNPPTTYRRSIKYVRGRDKRGEKKRPNQHLLLSTLGINKKNKNLRRLCSNYSDFALCVDSFTLDLALTSKSLRKNLVILLFSAKSVFFSEMTPEHKIKVVKLAKGNFSFKPTVMAVTSEGCDAGVMLEADIGVYVNSTDLSDKNEASTSSGIKLNSQSENTFSKTFQAFYDMKVCTFPKLIEIIIKHGHYNHMRMFRVIKLCLYRNLLLFSGLLWYQISSHFSAAPLIDYDIIVCYDLFVAFVFIAILGIFDYQISPKDLLENPQIYSTGFLRQPLNARDYIVTIGQAFIHGSFLYGCLVLFSSSIVNKKGYTEDFETLGIHFFTLISLFVITISFMRTSKIRLGIFYFLIGLLCLIIILSIILNYKLGYYYSTTSSVFERGTIWTLICLTPIFCFISSLLDIQDKVKSKFLSRFEQYASKLQKVFNDSIEWKVHPRENSFEINKKTLKFKSLFKEMEYMTSFFSNHIIFTRIALAFLTVIAMINYILVLVDNPAILEFGYYTAFPTAAVLLFFAATYYKNLNWAKFYFLVFLSILIVCIVDAAIMKDKSTIFRYPIIMIIFGVALSFNWIESLIQVAILYIVSLVLCIIETNANEPDSIYVITIHWAIIMLAFSILVLLICYSRTYSMRVDFSLIQQVEIEVEKASNILSYLLPEFVKKRVKEGVRYIAEDKGTVSVIFCDMYDFDKIINLYTPQELTNFLDDIFGRIDLICENFGVSKIETVGKTYLACAGLKDSESGMDSALIKVPHARRAIEFAISIIKEMEKIQLKDGSSLMFKIGINSGPVTAGVVGYHKPQFSLVGDTVNTSSRMCSTLTEPNAIQISMLTYNLIGDKNGLKFYDRCVEVKGKGNMETKIVDVPRQSTEELLDENTPLPLKLSSSAGENNSYNLGSHTRISDPSHMNINSRSKKSSLMVNLDINSDNELLRKANTQRVYHMINFIYKETPAEHNFRIGFLEYTYTRRLYGLIVALVCNLTLIILESIQIAINLQHKSLARLITLIIETLFIIAFLFLYKNYNSKLKYCYALSFIYTLNFQVFFIASFFDKRHFLIEFMFFTYRFLLVNFFSGLLFARNIIMNIINISIWLIEISLIAPSFANYVYSLSLISIILATVYSYERKRRINAVLTNVAKRELDKTEELLMQMMPPQALKNLQEDNTVTDRLSQVTLMYADIVGFTAWSSVRTPREVVGMLSELFTRFDKMCVQYNTYKVHTIGDCYVAMGYLDEHQRNPAKEAVNMLSFARSLIDVIEQTNEKCNCELNMRIGIHTGEVIGGITGTKIVRYDIYGPDVHLANRMESNGEPGKITVSEDTKALLEHYMPESYNFTLLKEISNPAQAKSVKIYLVTFLNEVLGLQNSIV</sequence>
<dbReference type="PROSITE" id="PS50125">
    <property type="entry name" value="GUANYLATE_CYCLASE_2"/>
    <property type="match status" value="2"/>
</dbReference>
<feature type="transmembrane region" description="Helical" evidence="7">
    <location>
        <begin position="1121"/>
        <end position="1140"/>
    </location>
</feature>
<feature type="transmembrane region" description="Helical" evidence="7">
    <location>
        <begin position="1238"/>
        <end position="1257"/>
    </location>
</feature>
<dbReference type="EMBL" id="MPUH01000231">
    <property type="protein sequence ID" value="OMJ85620.1"/>
    <property type="molecule type" value="Genomic_DNA"/>
</dbReference>
<dbReference type="InterPro" id="IPR008250">
    <property type="entry name" value="ATPase_P-typ_transduc_dom_A_sf"/>
</dbReference>
<dbReference type="GO" id="GO:0005886">
    <property type="term" value="C:plasma membrane"/>
    <property type="evidence" value="ECO:0007669"/>
    <property type="project" value="TreeGrafter"/>
</dbReference>
<name>A0A1R2C9H6_9CILI</name>
<feature type="transmembrane region" description="Helical" evidence="7">
    <location>
        <begin position="285"/>
        <end position="308"/>
    </location>
</feature>
<dbReference type="SMART" id="SM00044">
    <property type="entry name" value="CYCc"/>
    <property type="match status" value="2"/>
</dbReference>
<feature type="transmembrane region" description="Helical" evidence="7">
    <location>
        <begin position="1813"/>
        <end position="1831"/>
    </location>
</feature>
<feature type="transmembrane region" description="Helical" evidence="7">
    <location>
        <begin position="1788"/>
        <end position="1808"/>
    </location>
</feature>
<feature type="transmembrane region" description="Helical" evidence="7">
    <location>
        <begin position="1702"/>
        <end position="1725"/>
    </location>
</feature>
<gene>
    <name evidence="9" type="ORF">SteCoe_13034</name>
</gene>
<feature type="transmembrane region" description="Helical" evidence="7">
    <location>
        <begin position="1206"/>
        <end position="1226"/>
    </location>
</feature>
<feature type="domain" description="Guanylate cyclase" evidence="8">
    <location>
        <begin position="1905"/>
        <end position="2035"/>
    </location>
</feature>
<dbReference type="GO" id="GO:0140326">
    <property type="term" value="F:ATPase-coupled intramembrane lipid transporter activity"/>
    <property type="evidence" value="ECO:0007669"/>
    <property type="project" value="TreeGrafter"/>
</dbReference>
<dbReference type="InterPro" id="IPR029787">
    <property type="entry name" value="Nucleotide_cyclase"/>
</dbReference>
<evidence type="ECO:0000256" key="3">
    <source>
        <dbReference type="ARBA" id="ARBA00022723"/>
    </source>
</evidence>
<dbReference type="Gene3D" id="3.40.50.1000">
    <property type="entry name" value="HAD superfamily/HAD-like"/>
    <property type="match status" value="1"/>
</dbReference>
<proteinExistence type="predicted"/>
<keyword evidence="3" id="KW-0479">Metal-binding</keyword>
<dbReference type="GO" id="GO:0045332">
    <property type="term" value="P:phospholipid translocation"/>
    <property type="evidence" value="ECO:0007669"/>
    <property type="project" value="TreeGrafter"/>
</dbReference>
<evidence type="ECO:0000256" key="2">
    <source>
        <dbReference type="ARBA" id="ARBA00022692"/>
    </source>
</evidence>
<keyword evidence="6 7" id="KW-0472">Membrane</keyword>
<keyword evidence="10" id="KW-1185">Reference proteome</keyword>
<accession>A0A1R2C9H6</accession>
<dbReference type="Gene3D" id="3.30.70.1230">
    <property type="entry name" value="Nucleotide cyclase"/>
    <property type="match status" value="2"/>
</dbReference>
<evidence type="ECO:0000313" key="10">
    <source>
        <dbReference type="Proteomes" id="UP000187209"/>
    </source>
</evidence>
<feature type="transmembrane region" description="Helical" evidence="7">
    <location>
        <begin position="1761"/>
        <end position="1782"/>
    </location>
</feature>
<dbReference type="Pfam" id="PF16212">
    <property type="entry name" value="PhoLip_ATPase_C"/>
    <property type="match status" value="1"/>
</dbReference>
<evidence type="ECO:0000256" key="5">
    <source>
        <dbReference type="ARBA" id="ARBA00022989"/>
    </source>
</evidence>
<feature type="domain" description="Guanylate cyclase" evidence="8">
    <location>
        <begin position="1414"/>
        <end position="1550"/>
    </location>
</feature>
<evidence type="ECO:0000256" key="7">
    <source>
        <dbReference type="SAM" id="Phobius"/>
    </source>
</evidence>
<keyword evidence="4" id="KW-0460">Magnesium</keyword>
<protein>
    <recommendedName>
        <fullName evidence="8">Guanylate cyclase domain-containing protein</fullName>
    </recommendedName>
</protein>
<feature type="transmembrane region" description="Helical" evidence="7">
    <location>
        <begin position="1018"/>
        <end position="1044"/>
    </location>
</feature>
<feature type="transmembrane region" description="Helical" evidence="7">
    <location>
        <begin position="1264"/>
        <end position="1283"/>
    </location>
</feature>
<evidence type="ECO:0000256" key="4">
    <source>
        <dbReference type="ARBA" id="ARBA00022842"/>
    </source>
</evidence>
<dbReference type="SUPFAM" id="SSF55073">
    <property type="entry name" value="Nucleotide cyclase"/>
    <property type="match status" value="2"/>
</dbReference>
<organism evidence="9 10">
    <name type="scientific">Stentor coeruleus</name>
    <dbReference type="NCBI Taxonomy" id="5963"/>
    <lineage>
        <taxon>Eukaryota</taxon>
        <taxon>Sar</taxon>
        <taxon>Alveolata</taxon>
        <taxon>Ciliophora</taxon>
        <taxon>Postciliodesmatophora</taxon>
        <taxon>Heterotrichea</taxon>
        <taxon>Heterotrichida</taxon>
        <taxon>Stentoridae</taxon>
        <taxon>Stentor</taxon>
    </lineage>
</organism>
<dbReference type="Pfam" id="PF00211">
    <property type="entry name" value="Guanylate_cyc"/>
    <property type="match status" value="2"/>
</dbReference>
<feature type="transmembrane region" description="Helical" evidence="7">
    <location>
        <begin position="1337"/>
        <end position="1360"/>
    </location>
</feature>
<dbReference type="InterPro" id="IPR001054">
    <property type="entry name" value="A/G_cyclase"/>
</dbReference>
<dbReference type="InterPro" id="IPR023214">
    <property type="entry name" value="HAD_sf"/>
</dbReference>
<dbReference type="GO" id="GO:0035556">
    <property type="term" value="P:intracellular signal transduction"/>
    <property type="evidence" value="ECO:0007669"/>
    <property type="project" value="InterPro"/>
</dbReference>
<dbReference type="PANTHER" id="PTHR24092">
    <property type="entry name" value="PROBABLE PHOSPHOLIPID-TRANSPORTING ATPASE"/>
    <property type="match status" value="1"/>
</dbReference>
<keyword evidence="2 7" id="KW-0812">Transmembrane</keyword>
<feature type="transmembrane region" description="Helical" evidence="7">
    <location>
        <begin position="1289"/>
        <end position="1308"/>
    </location>
</feature>
<dbReference type="SUPFAM" id="SSF81653">
    <property type="entry name" value="Calcium ATPase, transduction domain A"/>
    <property type="match status" value="1"/>
</dbReference>
<evidence type="ECO:0000313" key="9">
    <source>
        <dbReference type="EMBL" id="OMJ85620.1"/>
    </source>
</evidence>
<dbReference type="GO" id="GO:0046872">
    <property type="term" value="F:metal ion binding"/>
    <property type="evidence" value="ECO:0007669"/>
    <property type="project" value="UniProtKB-KW"/>
</dbReference>
<feature type="transmembrane region" description="Helical" evidence="7">
    <location>
        <begin position="1731"/>
        <end position="1752"/>
    </location>
</feature>
<feature type="transmembrane region" description="Helical" evidence="7">
    <location>
        <begin position="1056"/>
        <end position="1074"/>
    </location>
</feature>
<feature type="transmembrane region" description="Helical" evidence="7">
    <location>
        <begin position="967"/>
        <end position="988"/>
    </location>
</feature>
<comment type="subcellular location">
    <subcellularLocation>
        <location evidence="1">Membrane</location>
        <topology evidence="1">Multi-pass membrane protein</topology>
    </subcellularLocation>
</comment>
<feature type="transmembrane region" description="Helical" evidence="7">
    <location>
        <begin position="1315"/>
        <end position="1331"/>
    </location>
</feature>
<dbReference type="GO" id="GO:0009190">
    <property type="term" value="P:cyclic nucleotide biosynthetic process"/>
    <property type="evidence" value="ECO:0007669"/>
    <property type="project" value="InterPro"/>
</dbReference>
<keyword evidence="5 7" id="KW-1133">Transmembrane helix</keyword>
<evidence type="ECO:0000256" key="6">
    <source>
        <dbReference type="ARBA" id="ARBA00023136"/>
    </source>
</evidence>
<dbReference type="InterPro" id="IPR032630">
    <property type="entry name" value="P_typ_ATPase_c"/>
</dbReference>
<reference evidence="9 10" key="1">
    <citation type="submission" date="2016-11" db="EMBL/GenBank/DDBJ databases">
        <title>The macronuclear genome of Stentor coeruleus: a giant cell with tiny introns.</title>
        <authorList>
            <person name="Slabodnick M."/>
            <person name="Ruby J.G."/>
            <person name="Reiff S.B."/>
            <person name="Swart E.C."/>
            <person name="Gosai S."/>
            <person name="Prabakaran S."/>
            <person name="Witkowska E."/>
            <person name="Larue G.E."/>
            <person name="Fisher S."/>
            <person name="Freeman R.M."/>
            <person name="Gunawardena J."/>
            <person name="Chu W."/>
            <person name="Stover N.A."/>
            <person name="Gregory B.D."/>
            <person name="Nowacki M."/>
            <person name="Derisi J."/>
            <person name="Roy S.W."/>
            <person name="Marshall W.F."/>
            <person name="Sood P."/>
        </authorList>
    </citation>
    <scope>NUCLEOTIDE SEQUENCE [LARGE SCALE GENOMIC DNA]</scope>
    <source>
        <strain evidence="9">WM001</strain>
    </source>
</reference>
<dbReference type="InterPro" id="IPR023298">
    <property type="entry name" value="ATPase_P-typ_TM_dom_sf"/>
</dbReference>
<dbReference type="InterPro" id="IPR036412">
    <property type="entry name" value="HAD-like_sf"/>
</dbReference>